<dbReference type="Proteomes" id="UP001596542">
    <property type="component" value="Unassembled WGS sequence"/>
</dbReference>
<sequence length="74" mass="8709">MEFEGDKGIRYVDLEIPTRKEDQRERAFKLVRIDFDAGEGVIEHYSLINSETRETMNYLVLSLSEKLRDKRNGS</sequence>
<organism evidence="1 2">
    <name type="scientific">Herminiimonas glaciei</name>
    <dbReference type="NCBI Taxonomy" id="523788"/>
    <lineage>
        <taxon>Bacteria</taxon>
        <taxon>Pseudomonadati</taxon>
        <taxon>Pseudomonadota</taxon>
        <taxon>Betaproteobacteria</taxon>
        <taxon>Burkholderiales</taxon>
        <taxon>Oxalobacteraceae</taxon>
        <taxon>Herminiimonas</taxon>
    </lineage>
</organism>
<dbReference type="RefSeq" id="WP_382271298.1">
    <property type="nucleotide sequence ID" value="NZ_JBHTBU010000001.1"/>
</dbReference>
<accession>A0ABW2IAD7</accession>
<evidence type="ECO:0000313" key="1">
    <source>
        <dbReference type="EMBL" id="MFC7287937.1"/>
    </source>
</evidence>
<dbReference type="EMBL" id="JBHTBU010000001">
    <property type="protein sequence ID" value="MFC7287937.1"/>
    <property type="molecule type" value="Genomic_DNA"/>
</dbReference>
<protein>
    <submittedName>
        <fullName evidence="1">Uncharacterized protein</fullName>
    </submittedName>
</protein>
<keyword evidence="2" id="KW-1185">Reference proteome</keyword>
<comment type="caution">
    <text evidence="1">The sequence shown here is derived from an EMBL/GenBank/DDBJ whole genome shotgun (WGS) entry which is preliminary data.</text>
</comment>
<evidence type="ECO:0000313" key="2">
    <source>
        <dbReference type="Proteomes" id="UP001596542"/>
    </source>
</evidence>
<gene>
    <name evidence="1" type="ORF">ACFQPC_07815</name>
</gene>
<name>A0ABW2IAD7_9BURK</name>
<reference evidence="2" key="1">
    <citation type="journal article" date="2019" name="Int. J. Syst. Evol. Microbiol.">
        <title>The Global Catalogue of Microorganisms (GCM) 10K type strain sequencing project: providing services to taxonomists for standard genome sequencing and annotation.</title>
        <authorList>
            <consortium name="The Broad Institute Genomics Platform"/>
            <consortium name="The Broad Institute Genome Sequencing Center for Infectious Disease"/>
            <person name="Wu L."/>
            <person name="Ma J."/>
        </authorList>
    </citation>
    <scope>NUCLEOTIDE SEQUENCE [LARGE SCALE GENOMIC DNA]</scope>
    <source>
        <strain evidence="2">KACC 12508</strain>
    </source>
</reference>
<proteinExistence type="predicted"/>